<evidence type="ECO:0000313" key="3">
    <source>
        <dbReference type="Proteomes" id="UP000298058"/>
    </source>
</evidence>
<dbReference type="AlphaFoldDB" id="A0A4R9M1M0"/>
<reference evidence="2" key="1">
    <citation type="journal article" date="2019" name="PLoS Negl. Trop. Dis.">
        <title>Revisiting the worldwide diversity of Leptospira species in the environment.</title>
        <authorList>
            <person name="Vincent A.T."/>
            <person name="Schiettekatte O."/>
            <person name="Bourhy P."/>
            <person name="Veyrier F.J."/>
            <person name="Picardeau M."/>
        </authorList>
    </citation>
    <scope>NUCLEOTIDE SEQUENCE [LARGE SCALE GENOMIC DNA]</scope>
    <source>
        <strain evidence="2">201300427</strain>
    </source>
</reference>
<keyword evidence="1" id="KW-0812">Transmembrane</keyword>
<evidence type="ECO:0008006" key="4">
    <source>
        <dbReference type="Google" id="ProtNLM"/>
    </source>
</evidence>
<dbReference type="EMBL" id="RQHW01000010">
    <property type="protein sequence ID" value="TGN20613.1"/>
    <property type="molecule type" value="Genomic_DNA"/>
</dbReference>
<feature type="transmembrane region" description="Helical" evidence="1">
    <location>
        <begin position="295"/>
        <end position="312"/>
    </location>
</feature>
<feature type="transmembrane region" description="Helical" evidence="1">
    <location>
        <begin position="117"/>
        <end position="133"/>
    </location>
</feature>
<dbReference type="OrthoDB" id="345104at2"/>
<dbReference type="NCBIfam" id="NF047440">
    <property type="entry name" value="LA3751_2_3_fam"/>
    <property type="match status" value="1"/>
</dbReference>
<feature type="transmembrane region" description="Helical" evidence="1">
    <location>
        <begin position="383"/>
        <end position="403"/>
    </location>
</feature>
<dbReference type="InterPro" id="IPR059217">
    <property type="entry name" value="LA3751_2-like"/>
</dbReference>
<organism evidence="2 3">
    <name type="scientific">Leptospira idonii</name>
    <dbReference type="NCBI Taxonomy" id="1193500"/>
    <lineage>
        <taxon>Bacteria</taxon>
        <taxon>Pseudomonadati</taxon>
        <taxon>Spirochaetota</taxon>
        <taxon>Spirochaetia</taxon>
        <taxon>Leptospirales</taxon>
        <taxon>Leptospiraceae</taxon>
        <taxon>Leptospira</taxon>
    </lineage>
</organism>
<feature type="transmembrane region" description="Helical" evidence="1">
    <location>
        <begin position="145"/>
        <end position="178"/>
    </location>
</feature>
<proteinExistence type="predicted"/>
<feature type="transmembrane region" description="Helical" evidence="1">
    <location>
        <begin position="20"/>
        <end position="38"/>
    </location>
</feature>
<evidence type="ECO:0000313" key="2">
    <source>
        <dbReference type="EMBL" id="TGN20613.1"/>
    </source>
</evidence>
<keyword evidence="1" id="KW-1133">Transmembrane helix</keyword>
<feature type="transmembrane region" description="Helical" evidence="1">
    <location>
        <begin position="227"/>
        <end position="250"/>
    </location>
</feature>
<feature type="transmembrane region" description="Helical" evidence="1">
    <location>
        <begin position="190"/>
        <end position="215"/>
    </location>
</feature>
<name>A0A4R9M1M0_9LEPT</name>
<dbReference type="RefSeq" id="WP_135759100.1">
    <property type="nucleotide sequence ID" value="NZ_RQHW01000010.1"/>
</dbReference>
<comment type="caution">
    <text evidence="2">The sequence shown here is derived from an EMBL/GenBank/DDBJ whole genome shotgun (WGS) entry which is preliminary data.</text>
</comment>
<gene>
    <name evidence="2" type="ORF">EHS15_03210</name>
</gene>
<evidence type="ECO:0000256" key="1">
    <source>
        <dbReference type="SAM" id="Phobius"/>
    </source>
</evidence>
<feature type="transmembrane region" description="Helical" evidence="1">
    <location>
        <begin position="353"/>
        <end position="371"/>
    </location>
</feature>
<keyword evidence="3" id="KW-1185">Reference proteome</keyword>
<dbReference type="Proteomes" id="UP000298058">
    <property type="component" value="Unassembled WGS sequence"/>
</dbReference>
<keyword evidence="1" id="KW-0472">Membrane</keyword>
<accession>A0A4R9M1M0</accession>
<feature type="transmembrane region" description="Helical" evidence="1">
    <location>
        <begin position="324"/>
        <end position="341"/>
    </location>
</feature>
<sequence>MTFLTFFVFLCLMNFLKKNWAFVLILLTYPLLQIYIGTKHSFISDSLIKAMQAESLFQNHFQTEEVLYPGGEWDPGKQLSILEGMGLFSRGRFIGQYPIAFTAFLAVLRSFGFVWEILPTVLFVFIPIAFYLLGEFGKIKQKNLLLLLFGTVLFPSLIDVNEAPLFFMIVTMGFLYWIRFRETESSKHLFLSLFFLSLGSFFRHESILFLVSIFAAELWEKRKRISFFLSIRTLLFVLAGFLPLIAFLIWNQLDYGHILGPRFIFNYGKDTASIGERAIRFISIIFTYISNVPKFGFFLCSPFLLLPLLHSIRGNSLLGQNKNASFLIRFSVLFILLIAVSAPNDGVTISGRYLLLAILPLFFLYEIWTALDLSKGWRIAQKVSIVFSLILLVLEVFVFKASAKQLKQAKEFIVSQDAEVMMFTNPVFCGQAGLEHIRKVVYCIHSKNEWEKPLRSILDRKEISEFTLFGEEEELRKKFAGYENQFNDSDLKKLHSLLSEKFIPEPPKSHKIGYLAQKYVRKSIP</sequence>
<protein>
    <recommendedName>
        <fullName evidence="4">Glycosyltransferase RgtA/B/C/D-like domain-containing protein</fullName>
    </recommendedName>
</protein>